<dbReference type="OMA" id="WNDVRWE"/>
<evidence type="ECO:0000256" key="3">
    <source>
        <dbReference type="ARBA" id="ARBA00022833"/>
    </source>
</evidence>
<dbReference type="GeneID" id="13448355"/>
<evidence type="ECO:0000313" key="8">
    <source>
        <dbReference type="Proteomes" id="UP000007259"/>
    </source>
</evidence>
<evidence type="ECO:0000259" key="6">
    <source>
        <dbReference type="PROSITE" id="PS50199"/>
    </source>
</evidence>
<dbReference type="VEuPathDB" id="TriTrypDB:LmxM.36.1410"/>
<proteinExistence type="predicted"/>
<dbReference type="PROSITE" id="PS01358">
    <property type="entry name" value="ZF_RANBP2_1"/>
    <property type="match status" value="1"/>
</dbReference>
<dbReference type="InterPro" id="IPR001876">
    <property type="entry name" value="Znf_RanBP2"/>
</dbReference>
<gene>
    <name evidence="7" type="ORF">LMXM_36_1410</name>
</gene>
<organism evidence="7 8">
    <name type="scientific">Leishmania mexicana (strain MHOM/GT/2001/U1103)</name>
    <dbReference type="NCBI Taxonomy" id="929439"/>
    <lineage>
        <taxon>Eukaryota</taxon>
        <taxon>Discoba</taxon>
        <taxon>Euglenozoa</taxon>
        <taxon>Kinetoplastea</taxon>
        <taxon>Metakinetoplastina</taxon>
        <taxon>Trypanosomatida</taxon>
        <taxon>Trypanosomatidae</taxon>
        <taxon>Leishmaniinae</taxon>
        <taxon>Leishmania</taxon>
    </lineage>
</organism>
<dbReference type="GO" id="GO:0008270">
    <property type="term" value="F:zinc ion binding"/>
    <property type="evidence" value="ECO:0007669"/>
    <property type="project" value="UniProtKB-KW"/>
</dbReference>
<dbReference type="RefSeq" id="XP_003874485.1">
    <property type="nucleotide sequence ID" value="XM_003874436.1"/>
</dbReference>
<keyword evidence="8" id="KW-1185">Reference proteome</keyword>
<evidence type="ECO:0000256" key="1">
    <source>
        <dbReference type="ARBA" id="ARBA00022723"/>
    </source>
</evidence>
<dbReference type="EMBL" id="FR799573">
    <property type="protein sequence ID" value="CBZ25985.1"/>
    <property type="molecule type" value="Genomic_DNA"/>
</dbReference>
<reference evidence="7 8" key="1">
    <citation type="journal article" date="2011" name="Genome Res.">
        <title>Chromosome and gene copy number variation allow major structural change between species and strains of Leishmania.</title>
        <authorList>
            <person name="Rogers M.B."/>
            <person name="Hilley J.D."/>
            <person name="Dickens N.J."/>
            <person name="Wilkes J."/>
            <person name="Bates P.A."/>
            <person name="Depledge D.P."/>
            <person name="Harris D."/>
            <person name="Her Y."/>
            <person name="Herzyk P."/>
            <person name="Imamura H."/>
            <person name="Otto T.D."/>
            <person name="Sanders M."/>
            <person name="Seeger K."/>
            <person name="Dujardin J.C."/>
            <person name="Berriman M."/>
            <person name="Smith D.F."/>
            <person name="Hertz-Fowler C."/>
            <person name="Mottram J.C."/>
        </authorList>
    </citation>
    <scope>NUCLEOTIDE SEQUENCE [LARGE SCALE GENOMIC DNA]</scope>
    <source>
        <strain evidence="7 8">MHOM/GT/2001/U1103</strain>
    </source>
</reference>
<feature type="compositionally biased region" description="Polar residues" evidence="5">
    <location>
        <begin position="97"/>
        <end position="113"/>
    </location>
</feature>
<dbReference type="PhylomeDB" id="E9ASR1"/>
<dbReference type="KEGG" id="lmi:LMXM_36_1410"/>
<evidence type="ECO:0000256" key="5">
    <source>
        <dbReference type="SAM" id="MobiDB-lite"/>
    </source>
</evidence>
<feature type="region of interest" description="Disordered" evidence="5">
    <location>
        <begin position="447"/>
        <end position="481"/>
    </location>
</feature>
<dbReference type="AlphaFoldDB" id="E9ASR1"/>
<dbReference type="Proteomes" id="UP000007259">
    <property type="component" value="Chromosome 20"/>
</dbReference>
<evidence type="ECO:0000256" key="2">
    <source>
        <dbReference type="ARBA" id="ARBA00022771"/>
    </source>
</evidence>
<dbReference type="PROSITE" id="PS50199">
    <property type="entry name" value="ZF_RANBP2_2"/>
    <property type="match status" value="2"/>
</dbReference>
<feature type="domain" description="RanBP2-type" evidence="6">
    <location>
        <begin position="622"/>
        <end position="653"/>
    </location>
</feature>
<sequence length="871" mass="95539">MRTAQSVCQHAALLRATLRAAPAIPPLLRRHRLQTLPVRSRWNRDYTSRPSSESVHQSPAQEDMLVRMLIQDAFHPASTSSLAKSCDDVAGSDEQAHSTAAGTESRSCHPSQCETPATEGGAGGTLAMEVQALGSWRPQTAPVVAPRSEMSTHIQEGLGGREASGLPVRVDAAAASVTDSRAQNAAAEPFATIRQRARGDDMLCVLEWLCSACHTYNPLISSLATCRKCEASAVTSYRSAFPPLRHVAVVPTAWVCQNCSHTNCQTGASAQPNKDRAGGARAQREKFICVQCRTPFGGVQDWVCPACDCFCPRAASQCPSCFADRPLMWICHCCEPGLQNSVFAVKCRGCGHERRQKYSNSVVRCTACHGWNDVRWELCATCMAPMESLLLAREKSPDAEEGTMPTPPLSESALGNTMNVALVPDSAGMLRSKTVVQATELLEAARTSGTATAARRLRHDTEEPAELSPSLSSSPMREDEERPRVAAKLPDNAWWCFTCNVAHRRNVMFCDICLESHDAMRLRSKKELAAMRASATSPSTEVTSPAFSGDPAALKDAGGVMIMPVTAEGDWQCPYCRKLLCVTQHECCGHRREVPYGYWLCDHCCSTNRNDRSVCLGCNEQRESVCPWRCHECEWRNEAADAVCLQCGLPRTPCTTADRGTSVSDNSEPNTSIECGVCSAPNHFEKTACYRCRARLRDVEWMCDACGHGHRTRNALRCEECHVIRQFDLRGEVWLCDVCTTPVFSGGEIPVRTHCPKCNTQRAPTATHYPSRWKCECGLFNRSRVTECHECGARRRLESLCTTATCPRCFRDTPIDVQERCTHCSASLADCFSRWESNITVLADTPELADVCDESEADAVSDDGDDDVVTA</sequence>
<keyword evidence="3" id="KW-0862">Zinc</keyword>
<feature type="region of interest" description="Disordered" evidence="5">
    <location>
        <begin position="82"/>
        <end position="122"/>
    </location>
</feature>
<accession>E9ASR1</accession>
<feature type="domain" description="RanBP2-type" evidence="6">
    <location>
        <begin position="595"/>
        <end position="624"/>
    </location>
</feature>
<protein>
    <recommendedName>
        <fullName evidence="6">RanBP2-type domain-containing protein</fullName>
    </recommendedName>
</protein>
<dbReference type="SMART" id="SM00547">
    <property type="entry name" value="ZnF_RBZ"/>
    <property type="match status" value="8"/>
</dbReference>
<keyword evidence="2 4" id="KW-0863">Zinc-finger</keyword>
<keyword evidence="1" id="KW-0479">Metal-binding</keyword>
<evidence type="ECO:0000313" key="7">
    <source>
        <dbReference type="EMBL" id="CBZ25985.1"/>
    </source>
</evidence>
<name>E9ASR1_LEIMU</name>
<evidence type="ECO:0000256" key="4">
    <source>
        <dbReference type="PROSITE-ProRule" id="PRU00322"/>
    </source>
</evidence>
<dbReference type="OrthoDB" id="448399at2759"/>